<keyword evidence="9" id="KW-0156">Chromatin regulator</keyword>
<dbReference type="InterPro" id="IPR001965">
    <property type="entry name" value="Znf_PHD"/>
</dbReference>
<dbReference type="GO" id="GO:0006355">
    <property type="term" value="P:regulation of DNA-templated transcription"/>
    <property type="evidence" value="ECO:0007669"/>
    <property type="project" value="TreeGrafter"/>
</dbReference>
<evidence type="ECO:0000256" key="6">
    <source>
        <dbReference type="ARBA" id="ARBA00022737"/>
    </source>
</evidence>
<dbReference type="Proteomes" id="UP001187531">
    <property type="component" value="Unassembled WGS sequence"/>
</dbReference>
<dbReference type="SUPFAM" id="SSF57903">
    <property type="entry name" value="FYVE/PHD zinc finger"/>
    <property type="match status" value="2"/>
</dbReference>
<keyword evidence="22" id="KW-1185">Reference proteome</keyword>
<dbReference type="SMART" id="SM00249">
    <property type="entry name" value="PHD"/>
    <property type="match status" value="2"/>
</dbReference>
<gene>
    <name evidence="21" type="ORF">QYM36_003502</name>
</gene>
<keyword evidence="7 15" id="KW-0863">Zinc-finger</keyword>
<evidence type="ECO:0000256" key="14">
    <source>
        <dbReference type="ARBA" id="ARBA00048734"/>
    </source>
</evidence>
<dbReference type="InterPro" id="IPR048615">
    <property type="entry name" value="KDM5_C-hel"/>
</dbReference>
<dbReference type="Pfam" id="PF01388">
    <property type="entry name" value="ARID"/>
    <property type="match status" value="1"/>
</dbReference>
<organism evidence="21 22">
    <name type="scientific">Artemia franciscana</name>
    <name type="common">Brine shrimp</name>
    <name type="synonym">Artemia sanfranciscana</name>
    <dbReference type="NCBI Taxonomy" id="6661"/>
    <lineage>
        <taxon>Eukaryota</taxon>
        <taxon>Metazoa</taxon>
        <taxon>Ecdysozoa</taxon>
        <taxon>Arthropoda</taxon>
        <taxon>Crustacea</taxon>
        <taxon>Branchiopoda</taxon>
        <taxon>Anostraca</taxon>
        <taxon>Artemiidae</taxon>
        <taxon>Artemia</taxon>
    </lineage>
</organism>
<dbReference type="EMBL" id="JAVRJZ010000006">
    <property type="protein sequence ID" value="KAK2721243.1"/>
    <property type="molecule type" value="Genomic_DNA"/>
</dbReference>
<evidence type="ECO:0000256" key="11">
    <source>
        <dbReference type="ARBA" id="ARBA00023002"/>
    </source>
</evidence>
<evidence type="ECO:0000256" key="2">
    <source>
        <dbReference type="ARBA" id="ARBA00004123"/>
    </source>
</evidence>
<comment type="caution">
    <text evidence="21">The sequence shown here is derived from an EMBL/GenBank/DDBJ whole genome shotgun (WGS) entry which is preliminary data.</text>
</comment>
<evidence type="ECO:0000256" key="13">
    <source>
        <dbReference type="ARBA" id="ARBA00023242"/>
    </source>
</evidence>
<comment type="catalytic activity">
    <reaction evidence="14">
        <text>N(6),N(6),N(6)-trimethyl-L-lysyl(4)-[histone H3] + 3 2-oxoglutarate + 3 O2 = L-lysyl(4)-[histone H3] + 3 formaldehyde + 3 succinate + 3 CO2</text>
        <dbReference type="Rhea" id="RHEA:60208"/>
        <dbReference type="Rhea" id="RHEA-COMP:15537"/>
        <dbReference type="Rhea" id="RHEA-COMP:15547"/>
        <dbReference type="ChEBI" id="CHEBI:15379"/>
        <dbReference type="ChEBI" id="CHEBI:16526"/>
        <dbReference type="ChEBI" id="CHEBI:16810"/>
        <dbReference type="ChEBI" id="CHEBI:16842"/>
        <dbReference type="ChEBI" id="CHEBI:29969"/>
        <dbReference type="ChEBI" id="CHEBI:30031"/>
        <dbReference type="ChEBI" id="CHEBI:61961"/>
        <dbReference type="EC" id="1.14.11.67"/>
    </reaction>
</comment>
<evidence type="ECO:0000256" key="12">
    <source>
        <dbReference type="ARBA" id="ARBA00023004"/>
    </source>
</evidence>
<keyword evidence="13" id="KW-0539">Nucleus</keyword>
<dbReference type="PROSITE" id="PS01359">
    <property type="entry name" value="ZF_PHD_1"/>
    <property type="match status" value="2"/>
</dbReference>
<dbReference type="InterPro" id="IPR003347">
    <property type="entry name" value="JmjC_dom"/>
</dbReference>
<dbReference type="SMART" id="SM00558">
    <property type="entry name" value="JmjC"/>
    <property type="match status" value="1"/>
</dbReference>
<protein>
    <recommendedName>
        <fullName evidence="4">[histone H3]-trimethyl-L-lysine(4) demethylase</fullName>
        <ecNumber evidence="4">1.14.11.67</ecNumber>
    </recommendedName>
</protein>
<evidence type="ECO:0000259" key="19">
    <source>
        <dbReference type="PROSITE" id="PS51011"/>
    </source>
</evidence>
<evidence type="ECO:0000256" key="15">
    <source>
        <dbReference type="PROSITE-ProRule" id="PRU00146"/>
    </source>
</evidence>
<dbReference type="EC" id="1.14.11.67" evidence="4"/>
<keyword evidence="11" id="KW-0560">Oxidoreductase</keyword>
<feature type="domain" description="JmjC" evidence="20">
    <location>
        <begin position="358"/>
        <end position="524"/>
    </location>
</feature>
<evidence type="ECO:0000256" key="5">
    <source>
        <dbReference type="ARBA" id="ARBA00022723"/>
    </source>
</evidence>
<dbReference type="Pfam" id="PF02928">
    <property type="entry name" value="zf-C5HC2"/>
    <property type="match status" value="1"/>
</dbReference>
<comment type="subcellular location">
    <subcellularLocation>
        <location evidence="2">Nucleus</location>
    </subcellularLocation>
</comment>
<dbReference type="PANTHER" id="PTHR10694:SF33">
    <property type="entry name" value="LYSINE-SPECIFIC DEMETHYLASE 5"/>
    <property type="match status" value="1"/>
</dbReference>
<name>A0AA88L7G6_ARTSF</name>
<dbReference type="SUPFAM" id="SSF46774">
    <property type="entry name" value="ARID-like"/>
    <property type="match status" value="1"/>
</dbReference>
<evidence type="ECO:0000256" key="8">
    <source>
        <dbReference type="ARBA" id="ARBA00022833"/>
    </source>
</evidence>
<dbReference type="Pfam" id="PF21323">
    <property type="entry name" value="KDM5_C-hel"/>
    <property type="match status" value="1"/>
</dbReference>
<dbReference type="PROSITE" id="PS50016">
    <property type="entry name" value="ZF_PHD_2"/>
    <property type="match status" value="2"/>
</dbReference>
<evidence type="ECO:0000259" key="18">
    <source>
        <dbReference type="PROSITE" id="PS50016"/>
    </source>
</evidence>
<keyword evidence="16" id="KW-0175">Coiled coil</keyword>
<dbReference type="Gene3D" id="2.60.120.650">
    <property type="entry name" value="Cupin"/>
    <property type="match status" value="1"/>
</dbReference>
<dbReference type="Pfam" id="PF08429">
    <property type="entry name" value="PLU-1"/>
    <property type="match status" value="1"/>
</dbReference>
<dbReference type="InterPro" id="IPR019787">
    <property type="entry name" value="Znf_PHD-finger"/>
</dbReference>
<dbReference type="Gene3D" id="3.30.40.10">
    <property type="entry name" value="Zinc/RING finger domain, C3HC4 (zinc finger)"/>
    <property type="match status" value="1"/>
</dbReference>
<comment type="similarity">
    <text evidence="3">Belongs to the JARID1 histone demethylase family.</text>
</comment>
<dbReference type="InterPro" id="IPR019786">
    <property type="entry name" value="Zinc_finger_PHD-type_CS"/>
</dbReference>
<dbReference type="SMART" id="SM00501">
    <property type="entry name" value="BRIGHT"/>
    <property type="match status" value="1"/>
</dbReference>
<accession>A0AA88L7G6</accession>
<dbReference type="GO" id="GO:0005634">
    <property type="term" value="C:nucleus"/>
    <property type="evidence" value="ECO:0007669"/>
    <property type="project" value="UniProtKB-SubCell"/>
</dbReference>
<dbReference type="SMART" id="SM01014">
    <property type="entry name" value="ARID"/>
    <property type="match status" value="1"/>
</dbReference>
<evidence type="ECO:0000256" key="10">
    <source>
        <dbReference type="ARBA" id="ARBA00022964"/>
    </source>
</evidence>
<feature type="domain" description="PHD-type" evidence="18">
    <location>
        <begin position="215"/>
        <end position="265"/>
    </location>
</feature>
<dbReference type="GO" id="GO:0000785">
    <property type="term" value="C:chromatin"/>
    <property type="evidence" value="ECO:0007669"/>
    <property type="project" value="TreeGrafter"/>
</dbReference>
<dbReference type="InterPro" id="IPR004198">
    <property type="entry name" value="Znf_C5HC2"/>
</dbReference>
<reference evidence="21" key="1">
    <citation type="submission" date="2023-07" db="EMBL/GenBank/DDBJ databases">
        <title>Chromosome-level genome assembly of Artemia franciscana.</title>
        <authorList>
            <person name="Jo E."/>
        </authorList>
    </citation>
    <scope>NUCLEOTIDE SEQUENCE</scope>
    <source>
        <tissue evidence="21">Whole body</tissue>
    </source>
</reference>
<dbReference type="AlphaFoldDB" id="A0AA88L7G6"/>
<evidence type="ECO:0000313" key="22">
    <source>
        <dbReference type="Proteomes" id="UP001187531"/>
    </source>
</evidence>
<proteinExistence type="inferred from homology"/>
<evidence type="ECO:0000256" key="3">
    <source>
        <dbReference type="ARBA" id="ARBA00006801"/>
    </source>
</evidence>
<dbReference type="InterPro" id="IPR011011">
    <property type="entry name" value="Znf_FYVE_PHD"/>
</dbReference>
<evidence type="ECO:0000256" key="7">
    <source>
        <dbReference type="ARBA" id="ARBA00022771"/>
    </source>
</evidence>
<keyword evidence="10" id="KW-0223">Dioxygenase</keyword>
<dbReference type="FunFam" id="1.10.150.60:FF:000001">
    <property type="entry name" value="Putative lysine-specific demethylase 5b"/>
    <property type="match status" value="1"/>
</dbReference>
<dbReference type="GO" id="GO:0003677">
    <property type="term" value="F:DNA binding"/>
    <property type="evidence" value="ECO:0007669"/>
    <property type="project" value="InterPro"/>
</dbReference>
<comment type="cofactor">
    <cofactor evidence="1">
        <name>Fe(2+)</name>
        <dbReference type="ChEBI" id="CHEBI:29033"/>
    </cofactor>
</comment>
<evidence type="ECO:0000313" key="21">
    <source>
        <dbReference type="EMBL" id="KAK2721243.1"/>
    </source>
</evidence>
<dbReference type="InterPro" id="IPR013083">
    <property type="entry name" value="Znf_RING/FYVE/PHD"/>
</dbReference>
<dbReference type="GO" id="GO:0034647">
    <property type="term" value="F:histone H3K4me/H3K4me2/H3K4me3 demethylase activity"/>
    <property type="evidence" value="ECO:0007669"/>
    <property type="project" value="UniProtKB-EC"/>
</dbReference>
<evidence type="ECO:0000256" key="4">
    <source>
        <dbReference type="ARBA" id="ARBA00012902"/>
    </source>
</evidence>
<dbReference type="InterPro" id="IPR013637">
    <property type="entry name" value="Lys_sp_deMease-like_dom"/>
</dbReference>
<feature type="domain" description="ARID" evidence="19">
    <location>
        <begin position="46"/>
        <end position="136"/>
    </location>
</feature>
<evidence type="ECO:0000256" key="16">
    <source>
        <dbReference type="SAM" id="Coils"/>
    </source>
</evidence>
<dbReference type="PROSITE" id="PS51184">
    <property type="entry name" value="JMJC"/>
    <property type="match status" value="1"/>
</dbReference>
<keyword evidence="8" id="KW-0862">Zinc</keyword>
<keyword evidence="12" id="KW-0408">Iron</keyword>
<dbReference type="Pfam" id="PF00628">
    <property type="entry name" value="PHD"/>
    <property type="match status" value="1"/>
</dbReference>
<feature type="domain" description="PHD-type" evidence="18">
    <location>
        <begin position="1086"/>
        <end position="1137"/>
    </location>
</feature>
<evidence type="ECO:0000256" key="17">
    <source>
        <dbReference type="SAM" id="MobiDB-lite"/>
    </source>
</evidence>
<dbReference type="GO" id="GO:0008270">
    <property type="term" value="F:zinc ion binding"/>
    <property type="evidence" value="ECO:0007669"/>
    <property type="project" value="UniProtKB-KW"/>
</dbReference>
<feature type="region of interest" description="Disordered" evidence="17">
    <location>
        <begin position="144"/>
        <end position="189"/>
    </location>
</feature>
<dbReference type="Pfam" id="PF02373">
    <property type="entry name" value="JmjC"/>
    <property type="match status" value="1"/>
</dbReference>
<feature type="coiled-coil region" evidence="16">
    <location>
        <begin position="871"/>
        <end position="898"/>
    </location>
</feature>
<dbReference type="PANTHER" id="PTHR10694">
    <property type="entry name" value="LYSINE-SPECIFIC DEMETHYLASE"/>
    <property type="match status" value="1"/>
</dbReference>
<dbReference type="PROSITE" id="PS51011">
    <property type="entry name" value="ARID"/>
    <property type="match status" value="1"/>
</dbReference>
<dbReference type="CDD" id="cd15605">
    <property type="entry name" value="PHD1_Lid_like"/>
    <property type="match status" value="1"/>
</dbReference>
<dbReference type="SUPFAM" id="SSF51197">
    <property type="entry name" value="Clavaminate synthase-like"/>
    <property type="match status" value="1"/>
</dbReference>
<dbReference type="InterPro" id="IPR001606">
    <property type="entry name" value="ARID_dom"/>
</dbReference>
<dbReference type="InterPro" id="IPR036431">
    <property type="entry name" value="ARID_dom_sf"/>
</dbReference>
<dbReference type="CDD" id="cd16864">
    <property type="entry name" value="ARID_JARID"/>
    <property type="match status" value="1"/>
</dbReference>
<feature type="non-terminal residue" evidence="21">
    <location>
        <position position="1"/>
    </location>
</feature>
<evidence type="ECO:0000259" key="20">
    <source>
        <dbReference type="PROSITE" id="PS51184"/>
    </source>
</evidence>
<sequence>MKEFKADIFNNKQKKKLEWQPPFAIDVDSFRFTPRIQRLNELEALTRVKLNFLDQIARFWELQGSTLKIPVVEKKALDLYTLHKLVQKEGGMEVISKERKWSAIGHKMGYVTSRCLGSVLKHHYERILYPYDIFKSGKHIPKHVKLDDTPTSSPTKKEKDYTPHRIPSRMAVKPPAQSKPQRRSRISAKDMEDEGIFGARLRTSKGFEIHDPLEKYVCQHCSRGDSEASMLLCDGCDDSYHTFCLVPPLSEIPKGDWRCPKCLEEEVSKPTEAFGFEQAQKEYTLQSFGQMADQFKADFFRLPVHVVPSEFIEKEYWRLVSSIDEDVVVEYGADLHTMDMGSGFPTKNSRNLAEEDMQYVKSGWNLNNMPVLDGSVLSCIDADISGMKVPWMYVGMCFSTFCWHNEDHWSYSINYLHWGEPKTWYGVPGGEAELFEESVKKLAPELFTNQPDLLHQLVTQVNPNNLIDKGVPIFRTDQQAGEFVITFPRSYHSGFNQGYNFAEAVNFCLPEWLEWGRNSIEHYSSVRRYCVFSHDELVCNMSAKANDLDLSVASACLKDIKRMIETETDLRKSLEEWGVKDCEFVQFELLPDDERQCDVCKTTCYLSAVACSCDPCKLTCLKHFKSLCQCPSNNHRLKYRYKLDEFPEMMEKVEKRAKSFAVWTQKYLDLCQKKIPKFSLLEFTSLVDEIKAKKFPETEDVQNCRQQLLQVEKCAKVFKQLATLVSNVPSEQQFKTKLTLEELKIFYEQASLLPCHYGDNEQSVLALIAKGNEIQERANQLLSISGSCDAKFPATSEIDQCIKDVESFDIVVEDLSRLKELGKQAAWLEYRADILHLNMDKDDEASAPLVTLEDLSNLLDKSTDLPGHPAIEKAIDELQKLVLDAEEYETRAREVMKTRDLGYYAVAPFIRIIKKFPVRLPAMKNLCEYGDETSNWFKTLGKMQSQEMPPYASDVEKLIGEAGSIPFVLEPLVGLEAQVAAAQGWRDKASKIFRRKNAVYSLIEVLTPRSEHSFGPFRYKKRKLRDSDYGAGGHIFPLTEEVASNPLSLAIAFKNLQDKEVSMIRVLRAENNKRRIEDVRHKKSDLKICVCRKAPCGMVMQCDLCKDWFHYDCLPPKKSNGQMIERIRFLCPCCERSKRPRLESVLFLLIALQKLPVRLPDGEALQMLAERAMEWQDKARNLLSQPEIVEFMAQAGNQANPGCEN</sequence>
<evidence type="ECO:0000256" key="9">
    <source>
        <dbReference type="ARBA" id="ARBA00022853"/>
    </source>
</evidence>
<keyword evidence="6" id="KW-0677">Repeat</keyword>
<dbReference type="Gene3D" id="1.10.150.60">
    <property type="entry name" value="ARID DNA-binding domain"/>
    <property type="match status" value="1"/>
</dbReference>
<evidence type="ECO:0000256" key="1">
    <source>
        <dbReference type="ARBA" id="ARBA00001954"/>
    </source>
</evidence>
<keyword evidence="5" id="KW-0479">Metal-binding</keyword>